<feature type="domain" description="Phosphatidic acid phosphatase type 2/haloperoxidase" evidence="3">
    <location>
        <begin position="96"/>
        <end position="209"/>
    </location>
</feature>
<dbReference type="SMART" id="SM00014">
    <property type="entry name" value="acidPPc"/>
    <property type="match status" value="2"/>
</dbReference>
<dbReference type="PANTHER" id="PTHR14969">
    <property type="entry name" value="SPHINGOSINE-1-PHOSPHATE PHOSPHOHYDROLASE"/>
    <property type="match status" value="1"/>
</dbReference>
<keyword evidence="2" id="KW-0472">Membrane</keyword>
<feature type="transmembrane region" description="Helical" evidence="2">
    <location>
        <begin position="256"/>
        <end position="280"/>
    </location>
</feature>
<name>A0A2M8LPR8_9ACTN</name>
<protein>
    <submittedName>
        <fullName evidence="4">PAP2 family protein</fullName>
    </submittedName>
</protein>
<feature type="transmembrane region" description="Helical" evidence="2">
    <location>
        <begin position="413"/>
        <end position="432"/>
    </location>
</feature>
<dbReference type="AlphaFoldDB" id="A0A2M8LPR8"/>
<evidence type="ECO:0000259" key="3">
    <source>
        <dbReference type="SMART" id="SM00014"/>
    </source>
</evidence>
<feature type="domain" description="Phosphatidic acid phosphatase type 2/haloperoxidase" evidence="3">
    <location>
        <begin position="345"/>
        <end position="459"/>
    </location>
</feature>
<feature type="transmembrane region" description="Helical" evidence="2">
    <location>
        <begin position="71"/>
        <end position="90"/>
    </location>
</feature>
<dbReference type="PANTHER" id="PTHR14969:SF13">
    <property type="entry name" value="AT30094P"/>
    <property type="match status" value="1"/>
</dbReference>
<dbReference type="CDD" id="cd03392">
    <property type="entry name" value="PAP2_like_2"/>
    <property type="match status" value="1"/>
</dbReference>
<feature type="transmembrane region" description="Helical" evidence="2">
    <location>
        <begin position="345"/>
        <end position="366"/>
    </location>
</feature>
<gene>
    <name evidence="4" type="ORF">CUT44_30935</name>
</gene>
<accession>A0A2M8LPR8</accession>
<reference evidence="4 5" key="1">
    <citation type="submission" date="2017-11" db="EMBL/GenBank/DDBJ databases">
        <title>Streptomyces carmine sp. nov., a novel actinomycete isolated from Sophora alopecuroides in Xinjiang, China.</title>
        <authorList>
            <person name="Wang Y."/>
            <person name="Luo X."/>
            <person name="Wan C."/>
            <person name="Zhang L."/>
        </authorList>
    </citation>
    <scope>NUCLEOTIDE SEQUENCE [LARGE SCALE GENOMIC DNA]</scope>
    <source>
        <strain evidence="4 5">TRM SA0054</strain>
    </source>
</reference>
<evidence type="ECO:0000256" key="1">
    <source>
        <dbReference type="SAM" id="MobiDB-lite"/>
    </source>
</evidence>
<dbReference type="InterPro" id="IPR036938">
    <property type="entry name" value="PAP2/HPO_sf"/>
</dbReference>
<feature type="transmembrane region" description="Helical" evidence="2">
    <location>
        <begin position="386"/>
        <end position="406"/>
    </location>
</feature>
<feature type="transmembrane region" description="Helical" evidence="2">
    <location>
        <begin position="97"/>
        <end position="118"/>
    </location>
</feature>
<feature type="transmembrane region" description="Helical" evidence="2">
    <location>
        <begin position="12"/>
        <end position="33"/>
    </location>
</feature>
<keyword evidence="5" id="KW-1185">Reference proteome</keyword>
<evidence type="ECO:0000256" key="2">
    <source>
        <dbReference type="SAM" id="Phobius"/>
    </source>
</evidence>
<feature type="transmembrane region" description="Helical" evidence="2">
    <location>
        <begin position="444"/>
        <end position="462"/>
    </location>
</feature>
<evidence type="ECO:0000313" key="4">
    <source>
        <dbReference type="EMBL" id="PJE93963.1"/>
    </source>
</evidence>
<dbReference type="SUPFAM" id="SSF48317">
    <property type="entry name" value="Acid phosphatase/Vanadium-dependent haloperoxidase"/>
    <property type="match status" value="2"/>
</dbReference>
<dbReference type="Gene3D" id="1.20.144.10">
    <property type="entry name" value="Phosphatidic acid phosphatase type 2/haloperoxidase"/>
    <property type="match status" value="3"/>
</dbReference>
<feature type="transmembrane region" description="Helical" evidence="2">
    <location>
        <begin position="317"/>
        <end position="338"/>
    </location>
</feature>
<dbReference type="Proteomes" id="UP000230407">
    <property type="component" value="Unassembled WGS sequence"/>
</dbReference>
<proteinExistence type="predicted"/>
<dbReference type="RefSeq" id="WP_100205323.1">
    <property type="nucleotide sequence ID" value="NZ_PGGW01000070.1"/>
</dbReference>
<keyword evidence="2" id="KW-0812">Transmembrane</keyword>
<feature type="region of interest" description="Disordered" evidence="1">
    <location>
        <begin position="467"/>
        <end position="521"/>
    </location>
</feature>
<dbReference type="InterPro" id="IPR000326">
    <property type="entry name" value="PAP2/HPO"/>
</dbReference>
<dbReference type="Pfam" id="PF01569">
    <property type="entry name" value="PAP2"/>
    <property type="match status" value="2"/>
</dbReference>
<keyword evidence="2" id="KW-1133">Transmembrane helix</keyword>
<feature type="transmembrane region" description="Helical" evidence="2">
    <location>
        <begin position="138"/>
        <end position="160"/>
    </location>
</feature>
<dbReference type="EMBL" id="PGGW01000070">
    <property type="protein sequence ID" value="PJE93963.1"/>
    <property type="molecule type" value="Genomic_DNA"/>
</dbReference>
<evidence type="ECO:0000313" key="5">
    <source>
        <dbReference type="Proteomes" id="UP000230407"/>
    </source>
</evidence>
<feature type="transmembrane region" description="Helical" evidence="2">
    <location>
        <begin position="195"/>
        <end position="215"/>
    </location>
</feature>
<comment type="caution">
    <text evidence="4">The sequence shown here is derived from an EMBL/GenBank/DDBJ whole genome shotgun (WGS) entry which is preliminary data.</text>
</comment>
<organism evidence="4 5">
    <name type="scientific">Streptomyces carminius</name>
    <dbReference type="NCBI Taxonomy" id="2665496"/>
    <lineage>
        <taxon>Bacteria</taxon>
        <taxon>Bacillati</taxon>
        <taxon>Actinomycetota</taxon>
        <taxon>Actinomycetes</taxon>
        <taxon>Kitasatosporales</taxon>
        <taxon>Streptomycetaceae</taxon>
        <taxon>Streptomyces</taxon>
    </lineage>
</organism>
<sequence length="521" mass="55334">MPGRLERFAGREALAWGVTLLAGTGFALLLVLVRTRWEPLRNADRAVADALNGLFAGNRVGVGALRVLTDLGGTPIMLWLLGVGVLWFLIRRQWWIALYAAVAALGGMGLNALVKVLVGRLRPVVDVPLSEQSGMSFPSGHALGSTVTYGVLLLVFLPVVRPRLRPWFAAVMVLAVLTVGFTRMALGVHYLSDVLAGWLLGVVWLALSAVAFRQWRWGSPPWRRGQPPLSAGLDPAPEDGLRPVPRQHAPALPRPALAAVELLVVWVLIAGLLHGLGLLLRGAGPGARPAGWDSAAVRWAVEQRGPWLDDAAAVVEVVGGTPGIVTGALVIGPLGVAVARSWRPLVLLALGLAGELTLYLVTTLALPRERPDVPQLNPDLRPAASFPSGHVAAATVLVLCTAVVVFRATRNRWWRLAAVVPVVLVPPAVGFQRLYAGVHHLSDVLAGVLLAGCWVAVCWWVTRLPRGEEQPPPSPADADSGGRLRPGPEPEPEPGGGHVYGAGLRRGRGHDGAAPRPRRGP</sequence>
<feature type="transmembrane region" description="Helical" evidence="2">
    <location>
        <begin position="167"/>
        <end position="189"/>
    </location>
</feature>